<reference evidence="1" key="1">
    <citation type="journal article" date="2015" name="Nature">
        <title>Complex archaea that bridge the gap between prokaryotes and eukaryotes.</title>
        <authorList>
            <person name="Spang A."/>
            <person name="Saw J.H."/>
            <person name="Jorgensen S.L."/>
            <person name="Zaremba-Niedzwiedzka K."/>
            <person name="Martijn J."/>
            <person name="Lind A.E."/>
            <person name="van Eijk R."/>
            <person name="Schleper C."/>
            <person name="Guy L."/>
            <person name="Ettema T.J."/>
        </authorList>
    </citation>
    <scope>NUCLEOTIDE SEQUENCE</scope>
</reference>
<accession>A0A0F9RI84</accession>
<gene>
    <name evidence="1" type="ORF">LCGC14_0574550</name>
</gene>
<name>A0A0F9RI84_9ZZZZ</name>
<dbReference type="EMBL" id="LAZR01000853">
    <property type="protein sequence ID" value="KKN56205.1"/>
    <property type="molecule type" value="Genomic_DNA"/>
</dbReference>
<protein>
    <recommendedName>
        <fullName evidence="2">Signal peptide prediction</fullName>
    </recommendedName>
</protein>
<comment type="caution">
    <text evidence="1">The sequence shown here is derived from an EMBL/GenBank/DDBJ whole genome shotgun (WGS) entry which is preliminary data.</text>
</comment>
<sequence length="411" mass="46369">MPAITRNTHKLSSPPQVKRRILRVRGTDVTLLDEVRQMAVADLGFDIQHESLDFLTCQHRAAMDPMNYDIYEQCFHNLDIVWYWGALQPIETRRIKQWDNIGDLAKTGGISKYTWTGHGDAPVRKLYVQPDGTLGQQPMPTISMLPTAHNVDSFGYDTRLFGEEGPEGSSWAWLLDRRARGRIALVDEPAIGIFDAALAAEANGDLTFQDIGNMTVDEIDSLMALLDTLRQQGFFVGSWVSPEQAEALVHADRVSVQSMWSPSYANLGPMKDVFRESFPREGYRAWHGGASLARHLTGSKLDMAYDYLNWWLTGPAGAVMARQGHYMTNAEGLREYLSPEEWGYWYDGDVARCDLKGPDGRIVVRQGQRRPGGAYRERVSRIALWNTVMDEYNYAARSWNRFIAALGTATP</sequence>
<proteinExistence type="predicted"/>
<evidence type="ECO:0000313" key="1">
    <source>
        <dbReference type="EMBL" id="KKN56205.1"/>
    </source>
</evidence>
<dbReference type="Gene3D" id="3.40.190.10">
    <property type="entry name" value="Periplasmic binding protein-like II"/>
    <property type="match status" value="2"/>
</dbReference>
<dbReference type="SUPFAM" id="SSF53850">
    <property type="entry name" value="Periplasmic binding protein-like II"/>
    <property type="match status" value="1"/>
</dbReference>
<evidence type="ECO:0008006" key="2">
    <source>
        <dbReference type="Google" id="ProtNLM"/>
    </source>
</evidence>
<dbReference type="AlphaFoldDB" id="A0A0F9RI84"/>
<organism evidence="1">
    <name type="scientific">marine sediment metagenome</name>
    <dbReference type="NCBI Taxonomy" id="412755"/>
    <lineage>
        <taxon>unclassified sequences</taxon>
        <taxon>metagenomes</taxon>
        <taxon>ecological metagenomes</taxon>
    </lineage>
</organism>